<keyword evidence="2" id="KW-1185">Reference proteome</keyword>
<dbReference type="STRING" id="8496.A0A151N6Y3"/>
<evidence type="ECO:0000313" key="1">
    <source>
        <dbReference type="EMBL" id="KYO32349.1"/>
    </source>
</evidence>
<dbReference type="AlphaFoldDB" id="A0A151N6Y3"/>
<dbReference type="Proteomes" id="UP000050525">
    <property type="component" value="Unassembled WGS sequence"/>
</dbReference>
<comment type="caution">
    <text evidence="1">The sequence shown here is derived from an EMBL/GenBank/DDBJ whole genome shotgun (WGS) entry which is preliminary data.</text>
</comment>
<name>A0A151N6Y3_ALLMI</name>
<accession>A0A151N6Y3</accession>
<proteinExistence type="predicted"/>
<reference evidence="1 2" key="1">
    <citation type="journal article" date="2012" name="Genome Biol.">
        <title>Sequencing three crocodilian genomes to illuminate the evolution of archosaurs and amniotes.</title>
        <authorList>
            <person name="St John J.A."/>
            <person name="Braun E.L."/>
            <person name="Isberg S.R."/>
            <person name="Miles L.G."/>
            <person name="Chong A.Y."/>
            <person name="Gongora J."/>
            <person name="Dalzell P."/>
            <person name="Moran C."/>
            <person name="Bed'hom B."/>
            <person name="Abzhanov A."/>
            <person name="Burgess S.C."/>
            <person name="Cooksey A.M."/>
            <person name="Castoe T.A."/>
            <person name="Crawford N.G."/>
            <person name="Densmore L.D."/>
            <person name="Drew J.C."/>
            <person name="Edwards S.V."/>
            <person name="Faircloth B.C."/>
            <person name="Fujita M.K."/>
            <person name="Greenwold M.J."/>
            <person name="Hoffmann F.G."/>
            <person name="Howard J.M."/>
            <person name="Iguchi T."/>
            <person name="Janes D.E."/>
            <person name="Khan S.Y."/>
            <person name="Kohno S."/>
            <person name="de Koning A.J."/>
            <person name="Lance S.L."/>
            <person name="McCarthy F.M."/>
            <person name="McCormack J.E."/>
            <person name="Merchant M.E."/>
            <person name="Peterson D.G."/>
            <person name="Pollock D.D."/>
            <person name="Pourmand N."/>
            <person name="Raney B.J."/>
            <person name="Roessler K.A."/>
            <person name="Sanford J.R."/>
            <person name="Sawyer R.H."/>
            <person name="Schmidt C.J."/>
            <person name="Triplett E.W."/>
            <person name="Tuberville T.D."/>
            <person name="Venegas-Anaya M."/>
            <person name="Howard J.T."/>
            <person name="Jarvis E.D."/>
            <person name="Guillette L.J.Jr."/>
            <person name="Glenn T.C."/>
            <person name="Green R.E."/>
            <person name="Ray D.A."/>
        </authorList>
    </citation>
    <scope>NUCLEOTIDE SEQUENCE [LARGE SCALE GENOMIC DNA]</scope>
    <source>
        <strain evidence="1">KSC_2009_1</strain>
    </source>
</reference>
<evidence type="ECO:0000313" key="2">
    <source>
        <dbReference type="Proteomes" id="UP000050525"/>
    </source>
</evidence>
<gene>
    <name evidence="1" type="ORF">Y1Q_0002419</name>
</gene>
<sequence>MRTHIRMCTAQEWRVGRLWNHLCISKTNFLDYKGFVKNLYINVDTNRCKIEKQHSAGNWEKTEDKKWKKLLLQPSPAECTVMDYTLDNIERAFRKSFMYLNTLIYGKDKPEITEREDHI</sequence>
<organism evidence="1 2">
    <name type="scientific">Alligator mississippiensis</name>
    <name type="common">American alligator</name>
    <dbReference type="NCBI Taxonomy" id="8496"/>
    <lineage>
        <taxon>Eukaryota</taxon>
        <taxon>Metazoa</taxon>
        <taxon>Chordata</taxon>
        <taxon>Craniata</taxon>
        <taxon>Vertebrata</taxon>
        <taxon>Euteleostomi</taxon>
        <taxon>Archelosauria</taxon>
        <taxon>Archosauria</taxon>
        <taxon>Crocodylia</taxon>
        <taxon>Alligatoridae</taxon>
        <taxon>Alligatorinae</taxon>
        <taxon>Alligator</taxon>
    </lineage>
</organism>
<protein>
    <submittedName>
        <fullName evidence="1">Uncharacterized protein</fullName>
    </submittedName>
</protein>
<dbReference type="EMBL" id="AKHW03003933">
    <property type="protein sequence ID" value="KYO32349.1"/>
    <property type="molecule type" value="Genomic_DNA"/>
</dbReference>